<evidence type="ECO:0008006" key="3">
    <source>
        <dbReference type="Google" id="ProtNLM"/>
    </source>
</evidence>
<reference evidence="1" key="1">
    <citation type="submission" date="2016-12" db="EMBL/GenBank/DDBJ databases">
        <title>The genomes of Aspergillus section Nigri reveals drivers in fungal speciation.</title>
        <authorList>
            <consortium name="DOE Joint Genome Institute"/>
            <person name="Vesth T.C."/>
            <person name="Nybo J."/>
            <person name="Theobald S."/>
            <person name="Brandl J."/>
            <person name="Frisvad J.C."/>
            <person name="Nielsen K.F."/>
            <person name="Lyhne E.K."/>
            <person name="Kogle M.E."/>
            <person name="Kuo A."/>
            <person name="Riley R."/>
            <person name="Clum A."/>
            <person name="Nolan M."/>
            <person name="Lipzen A."/>
            <person name="Salamov A."/>
            <person name="Henrissat B."/>
            <person name="Wiebenga A."/>
            <person name="De vries R.P."/>
            <person name="Grigoriev I.V."/>
            <person name="Mortensen U.H."/>
            <person name="Andersen M.R."/>
            <person name="Baker S.E."/>
        </authorList>
    </citation>
    <scope>NUCLEOTIDE SEQUENCE</scope>
    <source>
        <strain evidence="1">IBT 28561</strain>
    </source>
</reference>
<gene>
    <name evidence="1" type="ORF">P168DRAFT_276928</name>
</gene>
<proteinExistence type="predicted"/>
<name>A0A2I1CQU4_ASPC2</name>
<sequence>MSSTTEKAFSIYELSERILLCLDNYLEIIRAQRVCCTWRDVIQTSPALQGFCWYRPNNIKDTQTQSISGEEGWILNPAFNRMAVSISKNETCGVLHDQGNFTLKERIYDKPGSWTTMLATQPPCQRMVVEFNGDYSDDDILSYLILSTHGYLLAGDVMAVLAECQNRVQHSLDITGVTYHEDGQLIPWFSAWWDSSSWLGLREIPDDVSIKVASELSWGMGSHPVFSLQRLDNQNYFLHEMIIYNGQKYQGNSSFSFVPSCTTEYEANLLVVREHQKGYLSDCSHIYRLLSDIE</sequence>
<evidence type="ECO:0000313" key="1">
    <source>
        <dbReference type="EMBL" id="PKY00001.1"/>
    </source>
</evidence>
<dbReference type="OrthoDB" id="3800738at2759"/>
<dbReference type="Proteomes" id="UP000234254">
    <property type="component" value="Unassembled WGS sequence"/>
</dbReference>
<dbReference type="VEuPathDB" id="FungiDB:P168DRAFT_276928"/>
<dbReference type="RefSeq" id="XP_024688595.1">
    <property type="nucleotide sequence ID" value="XM_024835590.1"/>
</dbReference>
<dbReference type="GeneID" id="36543114"/>
<accession>A0A2I1CQU4</accession>
<comment type="caution">
    <text evidence="1">The sequence shown here is derived from an EMBL/GenBank/DDBJ whole genome shotgun (WGS) entry which is preliminary data.</text>
</comment>
<keyword evidence="2" id="KW-1185">Reference proteome</keyword>
<organism evidence="1 2">
    <name type="scientific">Aspergillus campestris (strain IBT 28561)</name>
    <dbReference type="NCBI Taxonomy" id="1392248"/>
    <lineage>
        <taxon>Eukaryota</taxon>
        <taxon>Fungi</taxon>
        <taxon>Dikarya</taxon>
        <taxon>Ascomycota</taxon>
        <taxon>Pezizomycotina</taxon>
        <taxon>Eurotiomycetes</taxon>
        <taxon>Eurotiomycetidae</taxon>
        <taxon>Eurotiales</taxon>
        <taxon>Aspergillaceae</taxon>
        <taxon>Aspergillus</taxon>
        <taxon>Aspergillus subgen. Circumdati</taxon>
    </lineage>
</organism>
<dbReference type="EMBL" id="MSFM01000017">
    <property type="protein sequence ID" value="PKY00001.1"/>
    <property type="molecule type" value="Genomic_DNA"/>
</dbReference>
<protein>
    <recommendedName>
        <fullName evidence="3">F-box domain-containing protein</fullName>
    </recommendedName>
</protein>
<evidence type="ECO:0000313" key="2">
    <source>
        <dbReference type="Proteomes" id="UP000234254"/>
    </source>
</evidence>
<dbReference type="AlphaFoldDB" id="A0A2I1CQU4"/>